<evidence type="ECO:0000256" key="7">
    <source>
        <dbReference type="RuleBase" id="RU363032"/>
    </source>
</evidence>
<dbReference type="InterPro" id="IPR051393">
    <property type="entry name" value="ABC_transporter_permease"/>
</dbReference>
<comment type="similarity">
    <text evidence="7">Belongs to the binding-protein-dependent transport system permease family.</text>
</comment>
<proteinExistence type="inferred from homology"/>
<evidence type="ECO:0000256" key="1">
    <source>
        <dbReference type="ARBA" id="ARBA00004651"/>
    </source>
</evidence>
<feature type="domain" description="ABC transmembrane type-1" evidence="9">
    <location>
        <begin position="98"/>
        <end position="305"/>
    </location>
</feature>
<comment type="caution">
    <text evidence="10">The sequence shown here is derived from an EMBL/GenBank/DDBJ whole genome shotgun (WGS) entry which is preliminary data.</text>
</comment>
<evidence type="ECO:0000313" key="11">
    <source>
        <dbReference type="Proteomes" id="UP000597761"/>
    </source>
</evidence>
<organism evidence="10 11">
    <name type="scientific">Tersicoccus solisilvae</name>
    <dbReference type="NCBI Taxonomy" id="1882339"/>
    <lineage>
        <taxon>Bacteria</taxon>
        <taxon>Bacillati</taxon>
        <taxon>Actinomycetota</taxon>
        <taxon>Actinomycetes</taxon>
        <taxon>Micrococcales</taxon>
        <taxon>Micrococcaceae</taxon>
        <taxon>Tersicoccus</taxon>
    </lineage>
</organism>
<reference evidence="11" key="1">
    <citation type="journal article" date="2019" name="Int. J. Syst. Evol. Microbiol.">
        <title>The Global Catalogue of Microorganisms (GCM) 10K type strain sequencing project: providing services to taxonomists for standard genome sequencing and annotation.</title>
        <authorList>
            <consortium name="The Broad Institute Genomics Platform"/>
            <consortium name="The Broad Institute Genome Sequencing Center for Infectious Disease"/>
            <person name="Wu L."/>
            <person name="Ma J."/>
        </authorList>
    </citation>
    <scope>NUCLEOTIDE SEQUENCE [LARGE SCALE GENOMIC DNA]</scope>
    <source>
        <strain evidence="11">CGMCC 1.15480</strain>
    </source>
</reference>
<feature type="transmembrane region" description="Helical" evidence="7">
    <location>
        <begin position="34"/>
        <end position="56"/>
    </location>
</feature>
<feature type="transmembrane region" description="Helical" evidence="7">
    <location>
        <begin position="102"/>
        <end position="123"/>
    </location>
</feature>
<evidence type="ECO:0000256" key="4">
    <source>
        <dbReference type="ARBA" id="ARBA00022692"/>
    </source>
</evidence>
<protein>
    <submittedName>
        <fullName evidence="10">ABC transporter permease</fullName>
    </submittedName>
</protein>
<dbReference type="SUPFAM" id="SSF161098">
    <property type="entry name" value="MetI-like"/>
    <property type="match status" value="1"/>
</dbReference>
<dbReference type="Pfam" id="PF00528">
    <property type="entry name" value="BPD_transp_1"/>
    <property type="match status" value="1"/>
</dbReference>
<evidence type="ECO:0000256" key="2">
    <source>
        <dbReference type="ARBA" id="ARBA00022448"/>
    </source>
</evidence>
<dbReference type="InterPro" id="IPR000515">
    <property type="entry name" value="MetI-like"/>
</dbReference>
<accession>A0ABQ1P782</accession>
<feature type="transmembrane region" description="Helical" evidence="7">
    <location>
        <begin position="181"/>
        <end position="202"/>
    </location>
</feature>
<comment type="subcellular location">
    <subcellularLocation>
        <location evidence="1 7">Cell membrane</location>
        <topology evidence="1 7">Multi-pass membrane protein</topology>
    </subcellularLocation>
</comment>
<sequence length="316" mass="34549">MSSTVSSPGRTRPGRGAGRAPAARPVRKVRRLTVVDRVVLAVMAGVPALLVAALIWGPSIASIVLSFTTWNGVTPPRFIGTRNYEQITTIYPPFWPAVSHNVIWLLFLLLIATPLGLLLAVMLDKQIRFTRVYQSVFYLPVVLSLALVGFIWQLIYSQDQGLINQLTGADVNWLGDSSINLPAVLVAAGWRHVGYIMVLYLAGLKGVDTEMKEAAALDGATETQTFFRVVFPTLKPINIVVLVVTVIEGLRAFDIVYIVNKGTNGLELLSVLITNNILGEASRIGFGSALAVILLVISLAFIVTYLYQNFRKEDAR</sequence>
<gene>
    <name evidence="10" type="ORF">GCM10011512_19380</name>
</gene>
<dbReference type="PROSITE" id="PS50928">
    <property type="entry name" value="ABC_TM1"/>
    <property type="match status" value="1"/>
</dbReference>
<feature type="transmembrane region" description="Helical" evidence="7">
    <location>
        <begin position="135"/>
        <end position="155"/>
    </location>
</feature>
<keyword evidence="6 7" id="KW-0472">Membrane</keyword>
<dbReference type="PANTHER" id="PTHR30193:SF37">
    <property type="entry name" value="INNER MEMBRANE ABC TRANSPORTER PERMEASE PROTEIN YCJO"/>
    <property type="match status" value="1"/>
</dbReference>
<dbReference type="RefSeq" id="WP_188668150.1">
    <property type="nucleotide sequence ID" value="NZ_BMJI01000011.1"/>
</dbReference>
<dbReference type="Gene3D" id="1.10.3720.10">
    <property type="entry name" value="MetI-like"/>
    <property type="match status" value="1"/>
</dbReference>
<dbReference type="InterPro" id="IPR035906">
    <property type="entry name" value="MetI-like_sf"/>
</dbReference>
<keyword evidence="11" id="KW-1185">Reference proteome</keyword>
<keyword evidence="5 7" id="KW-1133">Transmembrane helix</keyword>
<dbReference type="CDD" id="cd06261">
    <property type="entry name" value="TM_PBP2"/>
    <property type="match status" value="1"/>
</dbReference>
<evidence type="ECO:0000256" key="6">
    <source>
        <dbReference type="ARBA" id="ARBA00023136"/>
    </source>
</evidence>
<keyword evidence="4 7" id="KW-0812">Transmembrane</keyword>
<name>A0ABQ1P782_9MICC</name>
<evidence type="ECO:0000256" key="5">
    <source>
        <dbReference type="ARBA" id="ARBA00022989"/>
    </source>
</evidence>
<keyword evidence="2 7" id="KW-0813">Transport</keyword>
<dbReference type="Proteomes" id="UP000597761">
    <property type="component" value="Unassembled WGS sequence"/>
</dbReference>
<keyword evidence="3" id="KW-1003">Cell membrane</keyword>
<feature type="transmembrane region" description="Helical" evidence="7">
    <location>
        <begin position="284"/>
        <end position="307"/>
    </location>
</feature>
<dbReference type="PANTHER" id="PTHR30193">
    <property type="entry name" value="ABC TRANSPORTER PERMEASE PROTEIN"/>
    <property type="match status" value="1"/>
</dbReference>
<evidence type="ECO:0000313" key="10">
    <source>
        <dbReference type="EMBL" id="GGC92437.1"/>
    </source>
</evidence>
<feature type="region of interest" description="Disordered" evidence="8">
    <location>
        <begin position="1"/>
        <end position="24"/>
    </location>
</feature>
<evidence type="ECO:0000259" key="9">
    <source>
        <dbReference type="PROSITE" id="PS50928"/>
    </source>
</evidence>
<evidence type="ECO:0000256" key="3">
    <source>
        <dbReference type="ARBA" id="ARBA00022475"/>
    </source>
</evidence>
<dbReference type="EMBL" id="BMJI01000011">
    <property type="protein sequence ID" value="GGC92437.1"/>
    <property type="molecule type" value="Genomic_DNA"/>
</dbReference>
<evidence type="ECO:0000256" key="8">
    <source>
        <dbReference type="SAM" id="MobiDB-lite"/>
    </source>
</evidence>